<dbReference type="EMBL" id="SNYJ01000010">
    <property type="protein sequence ID" value="TDQ38283.1"/>
    <property type="molecule type" value="Genomic_DNA"/>
</dbReference>
<gene>
    <name evidence="2" type="ORF">EV213_11022</name>
</gene>
<comment type="caution">
    <text evidence="2">The sequence shown here is derived from an EMBL/GenBank/DDBJ whole genome shotgun (WGS) entry which is preliminary data.</text>
</comment>
<feature type="transmembrane region" description="Helical" evidence="1">
    <location>
        <begin position="21"/>
        <end position="42"/>
    </location>
</feature>
<keyword evidence="1" id="KW-1133">Transmembrane helix</keyword>
<evidence type="ECO:0000313" key="2">
    <source>
        <dbReference type="EMBL" id="TDQ38283.1"/>
    </source>
</evidence>
<protein>
    <submittedName>
        <fullName evidence="2">Tfp pilus assembly protein PilN</fullName>
    </submittedName>
</protein>
<dbReference type="RefSeq" id="WP_133580861.1">
    <property type="nucleotide sequence ID" value="NZ_SNYJ01000010.1"/>
</dbReference>
<evidence type="ECO:0000313" key="3">
    <source>
        <dbReference type="Proteomes" id="UP000295632"/>
    </source>
</evidence>
<dbReference type="Proteomes" id="UP000295632">
    <property type="component" value="Unassembled WGS sequence"/>
</dbReference>
<evidence type="ECO:0000256" key="1">
    <source>
        <dbReference type="SAM" id="Phobius"/>
    </source>
</evidence>
<dbReference type="OrthoDB" id="2971140at2"/>
<accession>A0A4R6U0Y3</accession>
<dbReference type="AlphaFoldDB" id="A0A4R6U0Y3"/>
<keyword evidence="3" id="KW-1185">Reference proteome</keyword>
<proteinExistence type="predicted"/>
<reference evidence="2 3" key="1">
    <citation type="submission" date="2019-03" db="EMBL/GenBank/DDBJ databases">
        <title>Genomic Encyclopedia of Type Strains, Phase IV (KMG-IV): sequencing the most valuable type-strain genomes for metagenomic binning, comparative biology and taxonomic classification.</title>
        <authorList>
            <person name="Goeker M."/>
        </authorList>
    </citation>
    <scope>NUCLEOTIDE SEQUENCE [LARGE SCALE GENOMIC DNA]</scope>
    <source>
        <strain evidence="2 3">DSM 28697</strain>
    </source>
</reference>
<sequence length="180" mass="20049">MRKDINLLPEQPNVRPFRWKMIFGLVGVFLFCIAIFLGYPMYLQKQTAALRDQVDDLSMQLAAQSTPEETPITPEGALQQLQTEYLPLSVLLTKLHALLPEKAVVVGVHYSSAGVVEWSAQFSTLEAVATYMAAVQAEKSVENVSIVQVEQDPLVKNKPYVAVLMVEGISSALQEEERKE</sequence>
<keyword evidence="1" id="KW-0472">Membrane</keyword>
<keyword evidence="1" id="KW-0812">Transmembrane</keyword>
<organism evidence="2 3">
    <name type="scientific">Aureibacillus halotolerans</name>
    <dbReference type="NCBI Taxonomy" id="1508390"/>
    <lineage>
        <taxon>Bacteria</taxon>
        <taxon>Bacillati</taxon>
        <taxon>Bacillota</taxon>
        <taxon>Bacilli</taxon>
        <taxon>Bacillales</taxon>
        <taxon>Bacillaceae</taxon>
        <taxon>Aureibacillus</taxon>
    </lineage>
</organism>
<name>A0A4R6U0Y3_9BACI</name>